<accession>A0A672G2D1</accession>
<sequence length="127" mass="14318">MATSMDTLPAHLLPLVMEEFPQSLATACVCRAGQREPRLRCVQCGIIEEEEEDCSTLEEDQALRSFLQTVESLRRTQTVQHTTSVRSNCRLVPEISSFPTCDIISLLTLYVAPLEMLRNATYLNSRV</sequence>
<reference evidence="1" key="2">
    <citation type="submission" date="2025-08" db="UniProtKB">
        <authorList>
            <consortium name="Ensembl"/>
        </authorList>
    </citation>
    <scope>IDENTIFICATION</scope>
</reference>
<keyword evidence="2" id="KW-1185">Reference proteome</keyword>
<proteinExistence type="predicted"/>
<name>A0A672G2D1_SALFA</name>
<dbReference type="Proteomes" id="UP000472267">
    <property type="component" value="Chromosome 1"/>
</dbReference>
<reference evidence="1" key="1">
    <citation type="submission" date="2019-06" db="EMBL/GenBank/DDBJ databases">
        <authorList>
            <consortium name="Wellcome Sanger Institute Data Sharing"/>
        </authorList>
    </citation>
    <scope>NUCLEOTIDE SEQUENCE [LARGE SCALE GENOMIC DNA]</scope>
</reference>
<dbReference type="InParanoid" id="A0A672G2D1"/>
<organism evidence="1 2">
    <name type="scientific">Salarias fasciatus</name>
    <name type="common">Jewelled blenny</name>
    <name type="synonym">Blennius fasciatus</name>
    <dbReference type="NCBI Taxonomy" id="181472"/>
    <lineage>
        <taxon>Eukaryota</taxon>
        <taxon>Metazoa</taxon>
        <taxon>Chordata</taxon>
        <taxon>Craniata</taxon>
        <taxon>Vertebrata</taxon>
        <taxon>Euteleostomi</taxon>
        <taxon>Actinopterygii</taxon>
        <taxon>Neopterygii</taxon>
        <taxon>Teleostei</taxon>
        <taxon>Neoteleostei</taxon>
        <taxon>Acanthomorphata</taxon>
        <taxon>Ovalentaria</taxon>
        <taxon>Blenniimorphae</taxon>
        <taxon>Blenniiformes</taxon>
        <taxon>Blennioidei</taxon>
        <taxon>Blenniidae</taxon>
        <taxon>Salariinae</taxon>
        <taxon>Salarias</taxon>
    </lineage>
</organism>
<dbReference type="InterPro" id="IPR031521">
    <property type="entry name" value="DUF4695"/>
</dbReference>
<dbReference type="Ensembl" id="ENSSFAT00005013669.1">
    <property type="protein sequence ID" value="ENSSFAP00005013103.1"/>
    <property type="gene ID" value="ENSSFAG00005007168.1"/>
</dbReference>
<protein>
    <submittedName>
        <fullName evidence="1">Uncharacterized protein</fullName>
    </submittedName>
</protein>
<evidence type="ECO:0000313" key="2">
    <source>
        <dbReference type="Proteomes" id="UP000472267"/>
    </source>
</evidence>
<dbReference type="Pfam" id="PF15766">
    <property type="entry name" value="DUF4695"/>
    <property type="match status" value="1"/>
</dbReference>
<dbReference type="AlphaFoldDB" id="A0A672G2D1"/>
<evidence type="ECO:0000313" key="1">
    <source>
        <dbReference type="Ensembl" id="ENSSFAP00005013103.1"/>
    </source>
</evidence>
<reference evidence="1" key="3">
    <citation type="submission" date="2025-09" db="UniProtKB">
        <authorList>
            <consortium name="Ensembl"/>
        </authorList>
    </citation>
    <scope>IDENTIFICATION</scope>
</reference>